<evidence type="ECO:0000313" key="3">
    <source>
        <dbReference type="Proteomes" id="UP000290637"/>
    </source>
</evidence>
<evidence type="ECO:0000313" key="2">
    <source>
        <dbReference type="EMBL" id="QBE66666.1"/>
    </source>
</evidence>
<dbReference type="AlphaFoldDB" id="A0A4P6L4T2"/>
<name>A0A4P6L4T2_9BURK</name>
<dbReference type="RefSeq" id="WP_130189773.1">
    <property type="nucleotide sequence ID" value="NZ_CP035913.1"/>
</dbReference>
<reference evidence="2 3" key="1">
    <citation type="submission" date="2019-02" db="EMBL/GenBank/DDBJ databases">
        <title>Draft Genome Sequences of Six Type Strains of the Genus Massilia.</title>
        <authorList>
            <person name="Miess H."/>
            <person name="Frediansyhah A."/>
            <person name="Gross H."/>
        </authorList>
    </citation>
    <scope>NUCLEOTIDE SEQUENCE [LARGE SCALE GENOMIC DNA]</scope>
    <source>
        <strain evidence="2 3">DSM 17473</strain>
    </source>
</reference>
<feature type="transmembrane region" description="Helical" evidence="1">
    <location>
        <begin position="21"/>
        <end position="41"/>
    </location>
</feature>
<keyword evidence="1" id="KW-1133">Transmembrane helix</keyword>
<keyword evidence="3" id="KW-1185">Reference proteome</keyword>
<keyword evidence="1" id="KW-0472">Membrane</keyword>
<dbReference type="KEGG" id="plue:EWM63_29910"/>
<evidence type="ECO:0000256" key="1">
    <source>
        <dbReference type="SAM" id="Phobius"/>
    </source>
</evidence>
<protein>
    <submittedName>
        <fullName evidence="2">MSHA biogenesis protein MshP</fullName>
    </submittedName>
</protein>
<gene>
    <name evidence="2" type="ORF">EWM63_29910</name>
</gene>
<accession>A0A4P6L4T2</accession>
<sequence>MTPPRFQSRFRPPARQRGFGYIAALLIVVALGGLSLAVMRINNTQQVTGMMDLQSAHADQAARAGIEWGLYRALVSDTCAAGVIDLTGVAGFRAAVTCERRVFSEGETAAGEPILKNLYRITATACNAATCPGNAAAVATPGYVERKRSAAACAVADPVRSACY</sequence>
<dbReference type="Proteomes" id="UP000290637">
    <property type="component" value="Chromosome"/>
</dbReference>
<organism evidence="2 3">
    <name type="scientific">Pseudoduganella lutea</name>
    <dbReference type="NCBI Taxonomy" id="321985"/>
    <lineage>
        <taxon>Bacteria</taxon>
        <taxon>Pseudomonadati</taxon>
        <taxon>Pseudomonadota</taxon>
        <taxon>Betaproteobacteria</taxon>
        <taxon>Burkholderiales</taxon>
        <taxon>Oxalobacteraceae</taxon>
        <taxon>Telluria group</taxon>
        <taxon>Pseudoduganella</taxon>
    </lineage>
</organism>
<keyword evidence="1" id="KW-0812">Transmembrane</keyword>
<dbReference type="EMBL" id="CP035913">
    <property type="protein sequence ID" value="QBE66666.1"/>
    <property type="molecule type" value="Genomic_DNA"/>
</dbReference>
<proteinExistence type="predicted"/>
<dbReference type="OrthoDB" id="8757684at2"/>